<proteinExistence type="predicted"/>
<keyword evidence="3" id="KW-1185">Reference proteome</keyword>
<dbReference type="Pfam" id="PF20236">
    <property type="entry name" value="DUF6593"/>
    <property type="match status" value="1"/>
</dbReference>
<dbReference type="Proteomes" id="UP001150266">
    <property type="component" value="Unassembled WGS sequence"/>
</dbReference>
<reference evidence="2" key="1">
    <citation type="submission" date="2022-08" db="EMBL/GenBank/DDBJ databases">
        <title>A Global Phylogenomic Analysis of the Shiitake Genus Lentinula.</title>
        <authorList>
            <consortium name="DOE Joint Genome Institute"/>
            <person name="Sierra-Patev S."/>
            <person name="Min B."/>
            <person name="Naranjo-Ortiz M."/>
            <person name="Looney B."/>
            <person name="Konkel Z."/>
            <person name="Slot J.C."/>
            <person name="Sakamoto Y."/>
            <person name="Steenwyk J.L."/>
            <person name="Rokas A."/>
            <person name="Carro J."/>
            <person name="Camarero S."/>
            <person name="Ferreira P."/>
            <person name="Molpeceres G."/>
            <person name="Ruiz-Duenas F.J."/>
            <person name="Serrano A."/>
            <person name="Henrissat B."/>
            <person name="Drula E."/>
            <person name="Hughes K.W."/>
            <person name="Mata J.L."/>
            <person name="Ishikawa N.K."/>
            <person name="Vargas-Isla R."/>
            <person name="Ushijima S."/>
            <person name="Smith C.A."/>
            <person name="Ahrendt S."/>
            <person name="Andreopoulos W."/>
            <person name="He G."/>
            <person name="Labutti K."/>
            <person name="Lipzen A."/>
            <person name="Ng V."/>
            <person name="Riley R."/>
            <person name="Sandor L."/>
            <person name="Barry K."/>
            <person name="Martinez A.T."/>
            <person name="Xiao Y."/>
            <person name="Gibbons J.G."/>
            <person name="Terashima K."/>
            <person name="Grigoriev I.V."/>
            <person name="Hibbett D.S."/>
        </authorList>
    </citation>
    <scope>NUCLEOTIDE SEQUENCE</scope>
    <source>
        <strain evidence="2">JLM2183</strain>
    </source>
</reference>
<gene>
    <name evidence="2" type="ORF">J3R30DRAFT_3419761</name>
</gene>
<name>A0A9W9ATG7_9AGAR</name>
<evidence type="ECO:0000313" key="2">
    <source>
        <dbReference type="EMBL" id="KAJ4490183.1"/>
    </source>
</evidence>
<sequence length="269" mass="30904">MNYRQNDERKRNVRFPSRPFPKRFAGSSSFCTPPPLFIFPLSHPSSQSLLLLTDDLVLFNNPADPMASSMLHFTQTTKDPHNTEFTLNPDGPLTIKVYTELPLKEFTANTTIVDVVIMDQVMAMNDSIMLMSGRPKPKSSEGPILHHQRVERVGEMDFYTFSERTPKVRLRGREAECNMPEYLERIGYGKKRRFIASSGCAYTWVDFRLKLDDKREVGRYYPRKSKGLFGAKQPAYLELERERIADIGDIGFTLVCMLHESGKHAHVHV</sequence>
<feature type="domain" description="DUF6593" evidence="1">
    <location>
        <begin position="146"/>
        <end position="246"/>
    </location>
</feature>
<comment type="caution">
    <text evidence="2">The sequence shown here is derived from an EMBL/GenBank/DDBJ whole genome shotgun (WGS) entry which is preliminary data.</text>
</comment>
<dbReference type="AlphaFoldDB" id="A0A9W9ATG7"/>
<evidence type="ECO:0000259" key="1">
    <source>
        <dbReference type="Pfam" id="PF20236"/>
    </source>
</evidence>
<organism evidence="2 3">
    <name type="scientific">Lentinula aciculospora</name>
    <dbReference type="NCBI Taxonomy" id="153920"/>
    <lineage>
        <taxon>Eukaryota</taxon>
        <taxon>Fungi</taxon>
        <taxon>Dikarya</taxon>
        <taxon>Basidiomycota</taxon>
        <taxon>Agaricomycotina</taxon>
        <taxon>Agaricomycetes</taxon>
        <taxon>Agaricomycetidae</taxon>
        <taxon>Agaricales</taxon>
        <taxon>Marasmiineae</taxon>
        <taxon>Omphalotaceae</taxon>
        <taxon>Lentinula</taxon>
    </lineage>
</organism>
<protein>
    <recommendedName>
        <fullName evidence="1">DUF6593 domain-containing protein</fullName>
    </recommendedName>
</protein>
<evidence type="ECO:0000313" key="3">
    <source>
        <dbReference type="Proteomes" id="UP001150266"/>
    </source>
</evidence>
<accession>A0A9W9ATG7</accession>
<dbReference type="OrthoDB" id="2938540at2759"/>
<dbReference type="InterPro" id="IPR046528">
    <property type="entry name" value="DUF6593"/>
</dbReference>
<dbReference type="EMBL" id="JAOTPV010000001">
    <property type="protein sequence ID" value="KAJ4490183.1"/>
    <property type="molecule type" value="Genomic_DNA"/>
</dbReference>